<evidence type="ECO:0000256" key="1">
    <source>
        <dbReference type="SAM" id="MobiDB-lite"/>
    </source>
</evidence>
<sequence>MTGVVLRAGALIFILAVTLAAPDDASAHRSGCHRWHSCPSDTGSYICGDTGHCSACPDNRFCESGRPRTGNKHEPPEYEPPPATNPKRQEPEKKPTPKKPEAVENIKDPGRVTRHP</sequence>
<keyword evidence="4" id="KW-1185">Reference proteome</keyword>
<feature type="chain" id="PRO_5045429195" description="Secreted protein" evidence="2">
    <location>
        <begin position="21"/>
        <end position="116"/>
    </location>
</feature>
<reference evidence="3 4" key="1">
    <citation type="submission" date="2022-09" db="EMBL/GenBank/DDBJ databases">
        <authorList>
            <person name="Kop L."/>
        </authorList>
    </citation>
    <scope>NUCLEOTIDE SEQUENCE [LARGE SCALE GENOMIC DNA]</scope>
    <source>
        <strain evidence="3 4">347</strain>
    </source>
</reference>
<feature type="signal peptide" evidence="2">
    <location>
        <begin position="1"/>
        <end position="20"/>
    </location>
</feature>
<keyword evidence="2" id="KW-0732">Signal</keyword>
<feature type="compositionally biased region" description="Basic and acidic residues" evidence="1">
    <location>
        <begin position="87"/>
        <end position="116"/>
    </location>
</feature>
<evidence type="ECO:0000313" key="3">
    <source>
        <dbReference type="EMBL" id="CAI2719134.1"/>
    </source>
</evidence>
<gene>
    <name evidence="3" type="ORF">NSPWAT_2278</name>
</gene>
<protein>
    <recommendedName>
        <fullName evidence="5">Secreted protein</fullName>
    </recommendedName>
</protein>
<proteinExistence type="predicted"/>
<organism evidence="3 4">
    <name type="scientific">Nitrospina watsonii</name>
    <dbReference type="NCBI Taxonomy" id="1323948"/>
    <lineage>
        <taxon>Bacteria</taxon>
        <taxon>Pseudomonadati</taxon>
        <taxon>Nitrospinota/Tectimicrobiota group</taxon>
        <taxon>Nitrospinota</taxon>
        <taxon>Nitrospinia</taxon>
        <taxon>Nitrospinales</taxon>
        <taxon>Nitrospinaceae</taxon>
        <taxon>Nitrospina</taxon>
    </lineage>
</organism>
<evidence type="ECO:0000313" key="4">
    <source>
        <dbReference type="Proteomes" id="UP001157733"/>
    </source>
</evidence>
<evidence type="ECO:0008006" key="5">
    <source>
        <dbReference type="Google" id="ProtNLM"/>
    </source>
</evidence>
<evidence type="ECO:0000256" key="2">
    <source>
        <dbReference type="SAM" id="SignalP"/>
    </source>
</evidence>
<dbReference type="EMBL" id="OX336137">
    <property type="protein sequence ID" value="CAI2719134.1"/>
    <property type="molecule type" value="Genomic_DNA"/>
</dbReference>
<feature type="compositionally biased region" description="Basic and acidic residues" evidence="1">
    <location>
        <begin position="64"/>
        <end position="76"/>
    </location>
</feature>
<name>A0ABM9HGH8_9BACT</name>
<accession>A0ABM9HGH8</accession>
<feature type="region of interest" description="Disordered" evidence="1">
    <location>
        <begin position="64"/>
        <end position="116"/>
    </location>
</feature>
<dbReference type="Proteomes" id="UP001157733">
    <property type="component" value="Chromosome"/>
</dbReference>